<dbReference type="InterPro" id="IPR056362">
    <property type="entry name" value="AtuA-like_ferredoxin_dom"/>
</dbReference>
<gene>
    <name evidence="3" type="ORF">PENSTE_c006G08311</name>
</gene>
<evidence type="ECO:0000313" key="3">
    <source>
        <dbReference type="EMBL" id="OQE25194.1"/>
    </source>
</evidence>
<sequence>MRKGPLRIGNVSGATGDSPHAMYRMAQDGNVNFIVGDWLSEMNIAWNAIAKSQDPSLGYEPGFLMQLSESIDLIVEKKIKVVTNAGALNTEALAHEVHAMCLEKGHRDTKIAVVLGDDISDLIRDPKTRRSLTHLDHPDWNFEDWPLEPHCGVAYIGAWGIVEALNCGADIVLCGRVTDASPVIGAAAWWYQWPKDAWDSLAGALVAGHLIECGPYVTGANFSGFKAFLPKLVDLSFPIAEIEDDGTCVITKCQEHSGAVTNHNTISQFLYELQGEQYLNSDVVADLHNVQMEEVGLDRVRVCGIAGSSPPETTKAIIAAPGGYQAEATFYINGLDVSEKAEMMRNQLSHIFQDNKFSKLSIELYGSPSTDPKSQQEGTVSLRIFAQARKLEDISASKFKIPIYALRMQSYPGYHMNLDFRTMDPKPFMEIFPALINLNNLNHRARIFPDGPDVQIAPPSITMNQPIQRPSYETFHPVSLESLGPTQLAPLGSIVHARSGDKANNSNIGFFVRHEDEYPWLRSFLTVPRLKNLFGSDWSDQTEDGTQRRVERCEFPNILAVHFRVLDFLDGGIASSSRIDGLGKGVGEFLRSRVVPIPVKFLERGWI</sequence>
<feature type="domain" description="Acyclic terpene utilisation N-terminal" evidence="1">
    <location>
        <begin position="6"/>
        <end position="446"/>
    </location>
</feature>
<dbReference type="OrthoDB" id="10265871at2759"/>
<organism evidence="3 4">
    <name type="scientific">Penicillium steckii</name>
    <dbReference type="NCBI Taxonomy" id="303698"/>
    <lineage>
        <taxon>Eukaryota</taxon>
        <taxon>Fungi</taxon>
        <taxon>Dikarya</taxon>
        <taxon>Ascomycota</taxon>
        <taxon>Pezizomycotina</taxon>
        <taxon>Eurotiomycetes</taxon>
        <taxon>Eurotiomycetidae</taxon>
        <taxon>Eurotiales</taxon>
        <taxon>Aspergillaceae</taxon>
        <taxon>Penicillium</taxon>
    </lineage>
</organism>
<proteinExistence type="predicted"/>
<name>A0A1V6TGR4_9EURO</name>
<reference evidence="4" key="1">
    <citation type="journal article" date="2017" name="Nat. Microbiol.">
        <title>Global analysis of biosynthetic gene clusters reveals vast potential of secondary metabolite production in Penicillium species.</title>
        <authorList>
            <person name="Nielsen J.C."/>
            <person name="Grijseels S."/>
            <person name="Prigent S."/>
            <person name="Ji B."/>
            <person name="Dainat J."/>
            <person name="Nielsen K.F."/>
            <person name="Frisvad J.C."/>
            <person name="Workman M."/>
            <person name="Nielsen J."/>
        </authorList>
    </citation>
    <scope>NUCLEOTIDE SEQUENCE [LARGE SCALE GENOMIC DNA]</scope>
    <source>
        <strain evidence="4">IBT 24891</strain>
    </source>
</reference>
<dbReference type="PANTHER" id="PTHR47585:SF1">
    <property type="entry name" value="DUF1446 DOMAIN-CONTAINING PROTEIN"/>
    <property type="match status" value="1"/>
</dbReference>
<protein>
    <recommendedName>
        <fullName evidence="5">DUF1446-domain-containing protein</fullName>
    </recommendedName>
</protein>
<accession>A0A1V6TGR4</accession>
<evidence type="ECO:0008006" key="5">
    <source>
        <dbReference type="Google" id="ProtNLM"/>
    </source>
</evidence>
<dbReference type="AlphaFoldDB" id="A0A1V6TGR4"/>
<dbReference type="InterPro" id="IPR010839">
    <property type="entry name" value="AtuA_N"/>
</dbReference>
<evidence type="ECO:0000259" key="2">
    <source>
        <dbReference type="Pfam" id="PF23544"/>
    </source>
</evidence>
<comment type="caution">
    <text evidence="3">The sequence shown here is derived from an EMBL/GenBank/DDBJ whole genome shotgun (WGS) entry which is preliminary data.</text>
</comment>
<evidence type="ECO:0000313" key="4">
    <source>
        <dbReference type="Proteomes" id="UP000191285"/>
    </source>
</evidence>
<keyword evidence="4" id="KW-1185">Reference proteome</keyword>
<dbReference type="Proteomes" id="UP000191285">
    <property type="component" value="Unassembled WGS sequence"/>
</dbReference>
<evidence type="ECO:0000259" key="1">
    <source>
        <dbReference type="Pfam" id="PF07287"/>
    </source>
</evidence>
<feature type="domain" description="AtuA-like ferredoxin-fold" evidence="2">
    <location>
        <begin position="490"/>
        <end position="593"/>
    </location>
</feature>
<dbReference type="STRING" id="303698.A0A1V6TGR4"/>
<dbReference type="EMBL" id="MLKD01000006">
    <property type="protein sequence ID" value="OQE25194.1"/>
    <property type="molecule type" value="Genomic_DNA"/>
</dbReference>
<dbReference type="PANTHER" id="PTHR47585">
    <property type="match status" value="1"/>
</dbReference>
<dbReference type="Pfam" id="PF23544">
    <property type="entry name" value="AtuA_ferredoxin"/>
    <property type="match status" value="1"/>
</dbReference>
<dbReference type="Pfam" id="PF07287">
    <property type="entry name" value="AtuA"/>
    <property type="match status" value="1"/>
</dbReference>